<evidence type="ECO:0000313" key="2">
    <source>
        <dbReference type="Proteomes" id="UP000509126"/>
    </source>
</evidence>
<accession>A0A6N1MHR5</accession>
<sequence length="173" mass="19542">MAERKRHTDAEQNDDKKSSTIMILEACIDLHNQGQLITRDTLQIALPHLSRGQIDDRLSYLVDTNQVNRVERGVYMPVQQHRPARMITKTVLNDGTVKIEIGDDIVLTLTPKEARDFGCLMVSDAMQYSNIEMGRSMNYVTNNIATQVSKLARSIERIHEDKIQGGLFDESGA</sequence>
<proteinExistence type="predicted"/>
<name>A0A6N1MHR5_ACILW</name>
<dbReference type="AlphaFoldDB" id="A0A6N1MHR5"/>
<dbReference type="RefSeq" id="WP_005221901.1">
    <property type="nucleotide sequence ID" value="NZ_CP054803.1"/>
</dbReference>
<dbReference type="EMBL" id="CP054803">
    <property type="protein sequence ID" value="QKU21729.1"/>
    <property type="molecule type" value="Genomic_DNA"/>
</dbReference>
<gene>
    <name evidence="1" type="ORF">FOB19_10150</name>
</gene>
<reference evidence="1 2" key="1">
    <citation type="submission" date="2019-11" db="EMBL/GenBank/DDBJ databases">
        <title>FDA dAtabase for Regulatory Grade micrObial Sequences (FDA-ARGOS): Supporting development and validation of Infectious Disease Dx tests.</title>
        <authorList>
            <person name="Patel R."/>
            <person name="Rucinski S."/>
            <person name="Tallon L."/>
            <person name="Sadzewicz L."/>
            <person name="Vavikolanu K."/>
            <person name="Mehta A."/>
            <person name="Aluvathingal J."/>
            <person name="Nadendla S."/>
            <person name="Nandy P."/>
            <person name="Geyer C."/>
            <person name="Yan Y."/>
            <person name="Sichtig H."/>
        </authorList>
    </citation>
    <scope>NUCLEOTIDE SEQUENCE [LARGE SCALE GENOMIC DNA]</scope>
    <source>
        <strain evidence="1 2">FDAARGOS_557</strain>
    </source>
</reference>
<dbReference type="Proteomes" id="UP000509126">
    <property type="component" value="Chromosome"/>
</dbReference>
<evidence type="ECO:0000313" key="1">
    <source>
        <dbReference type="EMBL" id="QKU21729.1"/>
    </source>
</evidence>
<organism evidence="1 2">
    <name type="scientific">Acinetobacter lwoffii</name>
    <dbReference type="NCBI Taxonomy" id="28090"/>
    <lineage>
        <taxon>Bacteria</taxon>
        <taxon>Pseudomonadati</taxon>
        <taxon>Pseudomonadota</taxon>
        <taxon>Gammaproteobacteria</taxon>
        <taxon>Moraxellales</taxon>
        <taxon>Moraxellaceae</taxon>
        <taxon>Acinetobacter</taxon>
    </lineage>
</organism>
<protein>
    <submittedName>
        <fullName evidence="1">Uncharacterized protein</fullName>
    </submittedName>
</protein>